<evidence type="ECO:0000256" key="1">
    <source>
        <dbReference type="SAM" id="Phobius"/>
    </source>
</evidence>
<dbReference type="KEGG" id="eio:H9L01_00080"/>
<accession>A0A7G9RYZ3</accession>
<protein>
    <submittedName>
        <fullName evidence="2">Uncharacterized protein</fullName>
    </submittedName>
</protein>
<evidence type="ECO:0000313" key="2">
    <source>
        <dbReference type="EMBL" id="QNN60818.1"/>
    </source>
</evidence>
<dbReference type="Proteomes" id="UP000515928">
    <property type="component" value="Chromosome"/>
</dbReference>
<reference evidence="2 3" key="1">
    <citation type="submission" date="2020-08" db="EMBL/GenBank/DDBJ databases">
        <title>Genome sequence of Erysipelothrix inopinata DSM 15511T.</title>
        <authorList>
            <person name="Hyun D.-W."/>
            <person name="Bae J.-W."/>
        </authorList>
    </citation>
    <scope>NUCLEOTIDE SEQUENCE [LARGE SCALE GENOMIC DNA]</scope>
    <source>
        <strain evidence="2 3">DSM 15511</strain>
    </source>
</reference>
<proteinExistence type="predicted"/>
<sequence>MRTKNKYFLSGFILLLLSFGLAIVSYMFYREHDKMFLIICATLTLISLICSFLNFNFYRNYDLDQQLGSDEMVSDDDIEEDITEVELDNDTLNANKIDEVQPQKVTLSHTQHSDSQEEGWITINSSENQILDFISVMNDFKSLDMNPEFNCNLETLLKLNRIDEKIWKWNFEAIPFVALSHNKKTDVLTIHGGMSQDDLHRLGTIPENMNQEILKVYPNIKHIKASIQGGDYHYLSSADSSFDTLSTPYEVHVKIYS</sequence>
<keyword evidence="1" id="KW-1133">Transmembrane helix</keyword>
<evidence type="ECO:0000313" key="3">
    <source>
        <dbReference type="Proteomes" id="UP000515928"/>
    </source>
</evidence>
<keyword evidence="3" id="KW-1185">Reference proteome</keyword>
<keyword evidence="1" id="KW-0812">Transmembrane</keyword>
<dbReference type="RefSeq" id="WP_187533939.1">
    <property type="nucleotide sequence ID" value="NZ_CBCSHU010000008.1"/>
</dbReference>
<gene>
    <name evidence="2" type="ORF">H9L01_00080</name>
</gene>
<dbReference type="AlphaFoldDB" id="A0A7G9RYZ3"/>
<dbReference type="EMBL" id="CP060715">
    <property type="protein sequence ID" value="QNN60818.1"/>
    <property type="molecule type" value="Genomic_DNA"/>
</dbReference>
<keyword evidence="1" id="KW-0472">Membrane</keyword>
<organism evidence="2 3">
    <name type="scientific">Erysipelothrix inopinata</name>
    <dbReference type="NCBI Taxonomy" id="225084"/>
    <lineage>
        <taxon>Bacteria</taxon>
        <taxon>Bacillati</taxon>
        <taxon>Bacillota</taxon>
        <taxon>Erysipelotrichia</taxon>
        <taxon>Erysipelotrichales</taxon>
        <taxon>Erysipelotrichaceae</taxon>
        <taxon>Erysipelothrix</taxon>
    </lineage>
</organism>
<feature type="transmembrane region" description="Helical" evidence="1">
    <location>
        <begin position="7"/>
        <end position="29"/>
    </location>
</feature>
<name>A0A7G9RYZ3_9FIRM</name>
<feature type="transmembrane region" description="Helical" evidence="1">
    <location>
        <begin position="35"/>
        <end position="57"/>
    </location>
</feature>